<dbReference type="InterPro" id="IPR041698">
    <property type="entry name" value="Methyltransf_25"/>
</dbReference>
<dbReference type="InterPro" id="IPR023506">
    <property type="entry name" value="Trans-aconitate_MeTrfase"/>
</dbReference>
<gene>
    <name evidence="5" type="primary">tam</name>
    <name evidence="7" type="ORF">CLV63_12594</name>
</gene>
<proteinExistence type="inferred from homology"/>
<accession>A0A2P8CXL0</accession>
<dbReference type="PANTHER" id="PTHR43861">
    <property type="entry name" value="TRANS-ACONITATE 2-METHYLTRANSFERASE-RELATED"/>
    <property type="match status" value="1"/>
</dbReference>
<dbReference type="OrthoDB" id="3286690at2"/>
<dbReference type="HAMAP" id="MF_00560">
    <property type="entry name" value="Tran_acon_Me_trans"/>
    <property type="match status" value="1"/>
</dbReference>
<dbReference type="EMBL" id="PYGA01000025">
    <property type="protein sequence ID" value="PSK89700.1"/>
    <property type="molecule type" value="Genomic_DNA"/>
</dbReference>
<keyword evidence="1 5" id="KW-0963">Cytoplasm</keyword>
<dbReference type="Pfam" id="PF13649">
    <property type="entry name" value="Methyltransf_25"/>
    <property type="match status" value="1"/>
</dbReference>
<dbReference type="Gene3D" id="3.40.50.150">
    <property type="entry name" value="Vaccinia Virus protein VP39"/>
    <property type="match status" value="1"/>
</dbReference>
<feature type="domain" description="Methyltransferase" evidence="6">
    <location>
        <begin position="37"/>
        <end position="121"/>
    </location>
</feature>
<evidence type="ECO:0000259" key="6">
    <source>
        <dbReference type="Pfam" id="PF13649"/>
    </source>
</evidence>
<dbReference type="PANTHER" id="PTHR43861:SF1">
    <property type="entry name" value="TRANS-ACONITATE 2-METHYLTRANSFERASE"/>
    <property type="match status" value="1"/>
</dbReference>
<name>A0A2P8CXL0_9ACTN</name>
<dbReference type="CDD" id="cd02440">
    <property type="entry name" value="AdoMet_MTases"/>
    <property type="match status" value="1"/>
</dbReference>
<reference evidence="7 8" key="1">
    <citation type="submission" date="2018-03" db="EMBL/GenBank/DDBJ databases">
        <title>Genomic Encyclopedia of Archaeal and Bacterial Type Strains, Phase II (KMG-II): from individual species to whole genera.</title>
        <authorList>
            <person name="Goeker M."/>
        </authorList>
    </citation>
    <scope>NUCLEOTIDE SEQUENCE [LARGE SCALE GENOMIC DNA]</scope>
    <source>
        <strain evidence="7 8">DSM 45312</strain>
    </source>
</reference>
<keyword evidence="4 5" id="KW-0949">S-adenosyl-L-methionine</keyword>
<evidence type="ECO:0000313" key="7">
    <source>
        <dbReference type="EMBL" id="PSK89700.1"/>
    </source>
</evidence>
<evidence type="ECO:0000313" key="8">
    <source>
        <dbReference type="Proteomes" id="UP000240542"/>
    </source>
</evidence>
<dbReference type="SUPFAM" id="SSF53335">
    <property type="entry name" value="S-adenosyl-L-methionine-dependent methyltransferases"/>
    <property type="match status" value="1"/>
</dbReference>
<comment type="subcellular location">
    <subcellularLocation>
        <location evidence="5">Cytoplasm</location>
    </subcellularLocation>
</comment>
<comment type="caution">
    <text evidence="7">The sequence shown here is derived from an EMBL/GenBank/DDBJ whole genome shotgun (WGS) entry which is preliminary data.</text>
</comment>
<evidence type="ECO:0000256" key="4">
    <source>
        <dbReference type="ARBA" id="ARBA00022691"/>
    </source>
</evidence>
<comment type="catalytic activity">
    <reaction evidence="5">
        <text>trans-aconitate + S-adenosyl-L-methionine = (E)-3-(methoxycarbonyl)pent-2-enedioate + S-adenosyl-L-homocysteine</text>
        <dbReference type="Rhea" id="RHEA:14969"/>
        <dbReference type="ChEBI" id="CHEBI:15708"/>
        <dbReference type="ChEBI" id="CHEBI:57470"/>
        <dbReference type="ChEBI" id="CHEBI:57856"/>
        <dbReference type="ChEBI" id="CHEBI:59789"/>
        <dbReference type="EC" id="2.1.1.144"/>
    </reaction>
</comment>
<dbReference type="GO" id="GO:0030798">
    <property type="term" value="F:trans-aconitate 2-methyltransferase activity"/>
    <property type="evidence" value="ECO:0007669"/>
    <property type="project" value="UniProtKB-UniRule"/>
</dbReference>
<evidence type="ECO:0000256" key="5">
    <source>
        <dbReference type="HAMAP-Rule" id="MF_00560"/>
    </source>
</evidence>
<comment type="similarity">
    <text evidence="5">Belongs to the methyltransferase superfamily. Tam family.</text>
</comment>
<dbReference type="NCBIfam" id="NF010703">
    <property type="entry name" value="PRK14103.1"/>
    <property type="match status" value="1"/>
</dbReference>
<keyword evidence="2 5" id="KW-0489">Methyltransferase</keyword>
<sequence length="258" mass="28092">MGNMTWDPQLYARFDTDRSRPFFDLTARIRADAPDTVVDLGCGTGALTAMLARRWPGAAVTGIDSSPDMVAAAPGDGSERLDIRHGDLRDFQPEGVDVVVSNAALQWIPEHRGLLRRWAAGLPSGAWLAWQVPGNFDAPSHALMRQLADSPRWSGRLGGVLRGGESVDDPAGYARLLVDADCTADVWETTYVHLLNGENPVLQWVRATGLRPVLDALDADAAADFEAEYAALLRDAYPAGPHGTLFPFRRVFCVGRKR</sequence>
<evidence type="ECO:0000256" key="3">
    <source>
        <dbReference type="ARBA" id="ARBA00022679"/>
    </source>
</evidence>
<protein>
    <recommendedName>
        <fullName evidence="5">Trans-aconitate 2-methyltransferase</fullName>
        <ecNumber evidence="5">2.1.1.144</ecNumber>
    </recommendedName>
</protein>
<dbReference type="GO" id="GO:0032259">
    <property type="term" value="P:methylation"/>
    <property type="evidence" value="ECO:0007669"/>
    <property type="project" value="UniProtKB-KW"/>
</dbReference>
<keyword evidence="8" id="KW-1185">Reference proteome</keyword>
<dbReference type="InterPro" id="IPR023149">
    <property type="entry name" value="Trans_acon_MeTrfase_C"/>
</dbReference>
<dbReference type="Proteomes" id="UP000240542">
    <property type="component" value="Unassembled WGS sequence"/>
</dbReference>
<dbReference type="InterPro" id="IPR029063">
    <property type="entry name" value="SAM-dependent_MTases_sf"/>
</dbReference>
<dbReference type="AlphaFoldDB" id="A0A2P8CXL0"/>
<comment type="function">
    <text evidence="5">Catalyzes the S-adenosylmethionine monomethyl esterification of trans-aconitate.</text>
</comment>
<dbReference type="Gene3D" id="1.10.150.290">
    <property type="entry name" value="S-adenosyl-L-methionine-dependent methyltransferases"/>
    <property type="match status" value="1"/>
</dbReference>
<dbReference type="EC" id="2.1.1.144" evidence="5"/>
<keyword evidence="3 5" id="KW-0808">Transferase</keyword>
<dbReference type="GO" id="GO:0005737">
    <property type="term" value="C:cytoplasm"/>
    <property type="evidence" value="ECO:0007669"/>
    <property type="project" value="UniProtKB-SubCell"/>
</dbReference>
<evidence type="ECO:0000256" key="2">
    <source>
        <dbReference type="ARBA" id="ARBA00022603"/>
    </source>
</evidence>
<organism evidence="7 8">
    <name type="scientific">Murinocardiopsis flavida</name>
    <dbReference type="NCBI Taxonomy" id="645275"/>
    <lineage>
        <taxon>Bacteria</taxon>
        <taxon>Bacillati</taxon>
        <taxon>Actinomycetota</taxon>
        <taxon>Actinomycetes</taxon>
        <taxon>Streptosporangiales</taxon>
        <taxon>Nocardiopsidaceae</taxon>
        <taxon>Murinocardiopsis</taxon>
    </lineage>
</organism>
<evidence type="ECO:0000256" key="1">
    <source>
        <dbReference type="ARBA" id="ARBA00022490"/>
    </source>
</evidence>